<organism evidence="1 2">
    <name type="scientific">Diversispora epigaea</name>
    <dbReference type="NCBI Taxonomy" id="1348612"/>
    <lineage>
        <taxon>Eukaryota</taxon>
        <taxon>Fungi</taxon>
        <taxon>Fungi incertae sedis</taxon>
        <taxon>Mucoromycota</taxon>
        <taxon>Glomeromycotina</taxon>
        <taxon>Glomeromycetes</taxon>
        <taxon>Diversisporales</taxon>
        <taxon>Diversisporaceae</taxon>
        <taxon>Diversispora</taxon>
    </lineage>
</organism>
<dbReference type="Proteomes" id="UP000266861">
    <property type="component" value="Unassembled WGS sequence"/>
</dbReference>
<evidence type="ECO:0000313" key="2">
    <source>
        <dbReference type="Proteomes" id="UP000266861"/>
    </source>
</evidence>
<name>A0A397J2P0_9GLOM</name>
<dbReference type="EMBL" id="PQFF01000121">
    <property type="protein sequence ID" value="RHZ80968.1"/>
    <property type="molecule type" value="Genomic_DNA"/>
</dbReference>
<comment type="caution">
    <text evidence="1">The sequence shown here is derived from an EMBL/GenBank/DDBJ whole genome shotgun (WGS) entry which is preliminary data.</text>
</comment>
<dbReference type="Gene3D" id="1.10.510.10">
    <property type="entry name" value="Transferase(Phosphotransferase) domain 1"/>
    <property type="match status" value="1"/>
</dbReference>
<accession>A0A397J2P0</accession>
<evidence type="ECO:0008006" key="3">
    <source>
        <dbReference type="Google" id="ProtNLM"/>
    </source>
</evidence>
<proteinExistence type="predicted"/>
<evidence type="ECO:0000313" key="1">
    <source>
        <dbReference type="EMBL" id="RHZ80968.1"/>
    </source>
</evidence>
<keyword evidence="2" id="KW-1185">Reference proteome</keyword>
<reference evidence="1 2" key="1">
    <citation type="submission" date="2018-08" db="EMBL/GenBank/DDBJ databases">
        <title>Genome and evolution of the arbuscular mycorrhizal fungus Diversispora epigaea (formerly Glomus versiforme) and its bacterial endosymbionts.</title>
        <authorList>
            <person name="Sun X."/>
            <person name="Fei Z."/>
            <person name="Harrison M."/>
        </authorList>
    </citation>
    <scope>NUCLEOTIDE SEQUENCE [LARGE SCALE GENOMIC DNA]</scope>
    <source>
        <strain evidence="1 2">IT104</strain>
    </source>
</reference>
<dbReference type="InterPro" id="IPR011009">
    <property type="entry name" value="Kinase-like_dom_sf"/>
</dbReference>
<gene>
    <name evidence="1" type="ORF">Glove_130g10</name>
</gene>
<dbReference type="SUPFAM" id="SSF56112">
    <property type="entry name" value="Protein kinase-like (PK-like)"/>
    <property type="match status" value="1"/>
</dbReference>
<protein>
    <recommendedName>
        <fullName evidence="3">Protein kinase domain-containing protein</fullName>
    </recommendedName>
</protein>
<sequence>MNVFCVSPYIAPEVRSGEEEYSKFADVYSYGIIVYEINNYEVLGCYFNKNSGIVIQIKEAEEFSADQESTNTIATTPLTIKYKQFIPNEENFERDLEELPKSMSLKFIVIVNDNNNNHDITEIILESDKATPGVVIIIILVVVAKMVA</sequence>
<dbReference type="AlphaFoldDB" id="A0A397J2P0"/>
<dbReference type="OrthoDB" id="4062651at2759"/>